<dbReference type="InterPro" id="IPR046232">
    <property type="entry name" value="DUF6265"/>
</dbReference>
<accession>A0AAJ5W6J0</accession>
<feature type="signal peptide" evidence="1">
    <location>
        <begin position="1"/>
        <end position="21"/>
    </location>
</feature>
<evidence type="ECO:0000313" key="4">
    <source>
        <dbReference type="Proteomes" id="UP001214530"/>
    </source>
</evidence>
<organism evidence="3 4">
    <name type="scientific">Candidatus Pedobacter colombiensis</name>
    <dbReference type="NCBI Taxonomy" id="3121371"/>
    <lineage>
        <taxon>Bacteria</taxon>
        <taxon>Pseudomonadati</taxon>
        <taxon>Bacteroidota</taxon>
        <taxon>Sphingobacteriia</taxon>
        <taxon>Sphingobacteriales</taxon>
        <taxon>Sphingobacteriaceae</taxon>
        <taxon>Pedobacter</taxon>
    </lineage>
</organism>
<dbReference type="Proteomes" id="UP001214530">
    <property type="component" value="Chromosome"/>
</dbReference>
<gene>
    <name evidence="3" type="ORF">P0Y49_16900</name>
</gene>
<keyword evidence="1" id="KW-0732">Signal</keyword>
<name>A0AAJ5W6J0_9SPHI</name>
<evidence type="ECO:0000313" key="3">
    <source>
        <dbReference type="EMBL" id="WEK18470.1"/>
    </source>
</evidence>
<reference evidence="3" key="1">
    <citation type="submission" date="2023-03" db="EMBL/GenBank/DDBJ databases">
        <title>Andean soil-derived lignocellulolytic bacterial consortium as a source of novel taxa and putative plastic-active enzymes.</title>
        <authorList>
            <person name="Diaz-Garcia L."/>
            <person name="Chuvochina M."/>
            <person name="Feuerriegel G."/>
            <person name="Bunk B."/>
            <person name="Sproer C."/>
            <person name="Streit W.R."/>
            <person name="Rodriguez L.M."/>
            <person name="Overmann J."/>
            <person name="Jimenez D.J."/>
        </authorList>
    </citation>
    <scope>NUCLEOTIDE SEQUENCE</scope>
    <source>
        <strain evidence="3">MAG 3858</strain>
    </source>
</reference>
<dbReference type="Pfam" id="PF19780">
    <property type="entry name" value="DUF6265"/>
    <property type="match status" value="1"/>
</dbReference>
<dbReference type="AlphaFoldDB" id="A0AAJ5W6J0"/>
<evidence type="ECO:0000256" key="1">
    <source>
        <dbReference type="SAM" id="SignalP"/>
    </source>
</evidence>
<feature type="chain" id="PRO_5042522787" evidence="1">
    <location>
        <begin position="22"/>
        <end position="156"/>
    </location>
</feature>
<protein>
    <submittedName>
        <fullName evidence="3">DUF6265 family protein</fullName>
    </submittedName>
</protein>
<sequence length="156" mass="17680">MKVKKLALIIPLILLMSTVYGQESNKEKFKKLQWLVGKWIRTNPKAGQSGYETWTKVTDLKLTGEGVTLRGKETIFLENLEFIVKGNDIFYSVMITGEKSPVYFKLTALNANGFTCENPEHDFPKKIAYQRNGKYVKAIISGNGQSMDYNFVAGEQ</sequence>
<dbReference type="EMBL" id="CP119313">
    <property type="protein sequence ID" value="WEK18470.1"/>
    <property type="molecule type" value="Genomic_DNA"/>
</dbReference>
<evidence type="ECO:0000259" key="2">
    <source>
        <dbReference type="Pfam" id="PF19780"/>
    </source>
</evidence>
<proteinExistence type="predicted"/>
<feature type="domain" description="DUF6265" evidence="2">
    <location>
        <begin position="33"/>
        <end position="134"/>
    </location>
</feature>